<evidence type="ECO:0000256" key="8">
    <source>
        <dbReference type="ARBA" id="ARBA00023175"/>
    </source>
</evidence>
<comment type="subcellular location">
    <subcellularLocation>
        <location evidence="1">Cytoplasm</location>
        <location evidence="1">Cytoskeleton</location>
    </subcellularLocation>
</comment>
<dbReference type="GO" id="GO:0035974">
    <property type="term" value="C:meiotic spindle pole body"/>
    <property type="evidence" value="ECO:0007669"/>
    <property type="project" value="TreeGrafter"/>
</dbReference>
<keyword evidence="6" id="KW-0067">ATP-binding</keyword>
<evidence type="ECO:0000256" key="1">
    <source>
        <dbReference type="ARBA" id="ARBA00004245"/>
    </source>
</evidence>
<evidence type="ECO:0000313" key="11">
    <source>
        <dbReference type="EMBL" id="RPB24312.1"/>
    </source>
</evidence>
<name>A0A3N4LSV0_9PEZI</name>
<dbReference type="OrthoDB" id="27603at2759"/>
<organism evidence="11 12">
    <name type="scientific">Terfezia boudieri ATCC MYA-4762</name>
    <dbReference type="NCBI Taxonomy" id="1051890"/>
    <lineage>
        <taxon>Eukaryota</taxon>
        <taxon>Fungi</taxon>
        <taxon>Dikarya</taxon>
        <taxon>Ascomycota</taxon>
        <taxon>Pezizomycotina</taxon>
        <taxon>Pezizomycetes</taxon>
        <taxon>Pezizales</taxon>
        <taxon>Pezizaceae</taxon>
        <taxon>Terfezia</taxon>
    </lineage>
</organism>
<keyword evidence="2" id="KW-0813">Transport</keyword>
<dbReference type="GO" id="GO:0045504">
    <property type="term" value="F:dynein heavy chain binding"/>
    <property type="evidence" value="ECO:0007669"/>
    <property type="project" value="TreeGrafter"/>
</dbReference>
<protein>
    <recommendedName>
        <fullName evidence="13">Dynein light intermediate chain</fullName>
    </recommendedName>
</protein>
<keyword evidence="4" id="KW-0493">Microtubule</keyword>
<dbReference type="Pfam" id="PF05783">
    <property type="entry name" value="DLIC"/>
    <property type="match status" value="1"/>
</dbReference>
<keyword evidence="9" id="KW-0206">Cytoskeleton</keyword>
<keyword evidence="8" id="KW-0505">Motor protein</keyword>
<evidence type="ECO:0008006" key="13">
    <source>
        <dbReference type="Google" id="ProtNLM"/>
    </source>
</evidence>
<evidence type="ECO:0000256" key="4">
    <source>
        <dbReference type="ARBA" id="ARBA00022701"/>
    </source>
</evidence>
<evidence type="ECO:0000256" key="3">
    <source>
        <dbReference type="ARBA" id="ARBA00022490"/>
    </source>
</evidence>
<evidence type="ECO:0000256" key="6">
    <source>
        <dbReference type="ARBA" id="ARBA00022840"/>
    </source>
</evidence>
<dbReference type="GO" id="GO:0005524">
    <property type="term" value="F:ATP binding"/>
    <property type="evidence" value="ECO:0007669"/>
    <property type="project" value="UniProtKB-KW"/>
</dbReference>
<evidence type="ECO:0000256" key="2">
    <source>
        <dbReference type="ARBA" id="ARBA00022448"/>
    </source>
</evidence>
<dbReference type="STRING" id="1051890.A0A3N4LSV0"/>
<dbReference type="EMBL" id="ML121542">
    <property type="protein sequence ID" value="RPB24312.1"/>
    <property type="molecule type" value="Genomic_DNA"/>
</dbReference>
<sequence length="501" mass="54884">MAGIDFYDRPSSALSDGSDKSENADMWSSMLSSVASSKRLPQKSMVVLGGTGECQKEFVESLNLGRKKGEKKPPIANAFALGYTYLDVLDTDQEDVVARLGLYLVSKPEPAFMPILKSLFTAAMIPDTLIVILLDWRKPWDWMRQLRTWVRLLGVLFRSLDDDARRALDDVTQTWQSRRSTYVDAGGGGSEVTLPLGRGEFDEPIGLPLCVICQNADKIEVLERERGWKDGQFDFVLQFLRTVLLKHGGTLIYTIPSVQSSLSPLLFSLLSIPSQTRSHPIKHNIIDRDKILIPGPGWDSWGKIRVLGEAFDVEGICNGWSFDISGFQNIQDDVDGGAVEIYEDVIKDSMREGDSLAAALRPRGIEVEPVDTQEFLAAQMELLEARREDGGRGDRGAAALVDGDRAQGGHGRSTSRTLQEGGVRDHVGPVQFNVGGIQMDADDMVKNIKAREASRAAGASGDYSQPQGSPADAQPQTTEALSAFFTSLMRREVAGAKKTSS</sequence>
<dbReference type="InterPro" id="IPR008467">
    <property type="entry name" value="Dynein1_light_intermed_chain"/>
</dbReference>
<keyword evidence="3" id="KW-0963">Cytoplasm</keyword>
<feature type="compositionally biased region" description="Polar residues" evidence="10">
    <location>
        <begin position="462"/>
        <end position="480"/>
    </location>
</feature>
<proteinExistence type="predicted"/>
<dbReference type="InterPro" id="IPR022780">
    <property type="entry name" value="Dynein_light_int_chain"/>
</dbReference>
<evidence type="ECO:0000256" key="5">
    <source>
        <dbReference type="ARBA" id="ARBA00022741"/>
    </source>
</evidence>
<accession>A0A3N4LSV0</accession>
<dbReference type="GO" id="GO:0005874">
    <property type="term" value="C:microtubule"/>
    <property type="evidence" value="ECO:0007669"/>
    <property type="project" value="UniProtKB-KW"/>
</dbReference>
<feature type="region of interest" description="Disordered" evidence="10">
    <location>
        <begin position="1"/>
        <end position="22"/>
    </location>
</feature>
<evidence type="ECO:0000313" key="12">
    <source>
        <dbReference type="Proteomes" id="UP000267821"/>
    </source>
</evidence>
<feature type="region of interest" description="Disordered" evidence="10">
    <location>
        <begin position="452"/>
        <end position="480"/>
    </location>
</feature>
<dbReference type="GO" id="GO:0000226">
    <property type="term" value="P:microtubule cytoskeleton organization"/>
    <property type="evidence" value="ECO:0007669"/>
    <property type="project" value="TreeGrafter"/>
</dbReference>
<dbReference type="GO" id="GO:0005868">
    <property type="term" value="C:cytoplasmic dynein complex"/>
    <property type="evidence" value="ECO:0007669"/>
    <property type="project" value="InterPro"/>
</dbReference>
<evidence type="ECO:0000256" key="10">
    <source>
        <dbReference type="SAM" id="MobiDB-lite"/>
    </source>
</evidence>
<keyword evidence="7" id="KW-0243">Dynein</keyword>
<dbReference type="PANTHER" id="PTHR12688:SF0">
    <property type="entry name" value="DYNEIN LIGHT INTERMEDIATE CHAIN"/>
    <property type="match status" value="1"/>
</dbReference>
<dbReference type="AlphaFoldDB" id="A0A3N4LSV0"/>
<dbReference type="GO" id="GO:0007018">
    <property type="term" value="P:microtubule-based movement"/>
    <property type="evidence" value="ECO:0007669"/>
    <property type="project" value="InterPro"/>
</dbReference>
<dbReference type="InParanoid" id="A0A3N4LSV0"/>
<keyword evidence="12" id="KW-1185">Reference proteome</keyword>
<gene>
    <name evidence="11" type="ORF">L211DRAFT_837700</name>
</gene>
<keyword evidence="5" id="KW-0547">Nucleotide-binding</keyword>
<evidence type="ECO:0000256" key="9">
    <source>
        <dbReference type="ARBA" id="ARBA00023212"/>
    </source>
</evidence>
<evidence type="ECO:0000256" key="7">
    <source>
        <dbReference type="ARBA" id="ARBA00023017"/>
    </source>
</evidence>
<feature type="region of interest" description="Disordered" evidence="10">
    <location>
        <begin position="387"/>
        <end position="420"/>
    </location>
</feature>
<reference evidence="11 12" key="1">
    <citation type="journal article" date="2018" name="Nat. Ecol. Evol.">
        <title>Pezizomycetes genomes reveal the molecular basis of ectomycorrhizal truffle lifestyle.</title>
        <authorList>
            <person name="Murat C."/>
            <person name="Payen T."/>
            <person name="Noel B."/>
            <person name="Kuo A."/>
            <person name="Morin E."/>
            <person name="Chen J."/>
            <person name="Kohler A."/>
            <person name="Krizsan K."/>
            <person name="Balestrini R."/>
            <person name="Da Silva C."/>
            <person name="Montanini B."/>
            <person name="Hainaut M."/>
            <person name="Levati E."/>
            <person name="Barry K.W."/>
            <person name="Belfiori B."/>
            <person name="Cichocki N."/>
            <person name="Clum A."/>
            <person name="Dockter R.B."/>
            <person name="Fauchery L."/>
            <person name="Guy J."/>
            <person name="Iotti M."/>
            <person name="Le Tacon F."/>
            <person name="Lindquist E.A."/>
            <person name="Lipzen A."/>
            <person name="Malagnac F."/>
            <person name="Mello A."/>
            <person name="Molinier V."/>
            <person name="Miyauchi S."/>
            <person name="Poulain J."/>
            <person name="Riccioni C."/>
            <person name="Rubini A."/>
            <person name="Sitrit Y."/>
            <person name="Splivallo R."/>
            <person name="Traeger S."/>
            <person name="Wang M."/>
            <person name="Zifcakova L."/>
            <person name="Wipf D."/>
            <person name="Zambonelli A."/>
            <person name="Paolocci F."/>
            <person name="Nowrousian M."/>
            <person name="Ottonello S."/>
            <person name="Baldrian P."/>
            <person name="Spatafora J.W."/>
            <person name="Henrissat B."/>
            <person name="Nagy L.G."/>
            <person name="Aury J.M."/>
            <person name="Wincker P."/>
            <person name="Grigoriev I.V."/>
            <person name="Bonfante P."/>
            <person name="Martin F.M."/>
        </authorList>
    </citation>
    <scope>NUCLEOTIDE SEQUENCE [LARGE SCALE GENOMIC DNA]</scope>
    <source>
        <strain evidence="11 12">ATCC MYA-4762</strain>
    </source>
</reference>
<dbReference type="Proteomes" id="UP000267821">
    <property type="component" value="Unassembled WGS sequence"/>
</dbReference>
<dbReference type="PANTHER" id="PTHR12688">
    <property type="entry name" value="DYNEIN LIGHT INTERMEDIATE CHAIN"/>
    <property type="match status" value="1"/>
</dbReference>